<protein>
    <submittedName>
        <fullName evidence="1">Uncharacterized protein</fullName>
    </submittedName>
</protein>
<sequence length="352" mass="38950">MLFSIDEDVGERIIGWLMPDNPSATPRILVHLDPEHHVVVEAFVYRPLLKEQGLHNTGVCGFVIDEANCPGVAAAAKLEITDADNNVLIYRRRLAVPLAEQRFLRLETQLFRSSNLDEQLAPLFQMSYKSMELFPEETTRSIFAIPFTKSIFASGRIFFRAWEPLLRDRGFKVGVLLREPFEELSERLLILKWASSADVSSTVLDLMPALQTCAGGLRDVQLSDPGALDAVLSRPSDEMRPLLYNPLVYQLAAPNAFDPPPMPETAAALDALAELDAVGLRTDLTSFLDLLGAVLDLPHPLAEIPLAPSRTVAGFADILREMRSARALIEKDLEVYSEAARVLAIPPVAKAR</sequence>
<proteinExistence type="predicted"/>
<dbReference type="RefSeq" id="WP_407340713.1">
    <property type="nucleotide sequence ID" value="NZ_CP136862.1"/>
</dbReference>
<keyword evidence="2" id="KW-1185">Reference proteome</keyword>
<evidence type="ECO:0000313" key="1">
    <source>
        <dbReference type="EMBL" id="WOJ91125.1"/>
    </source>
</evidence>
<reference evidence="1 2" key="1">
    <citation type="submission" date="2023-10" db="EMBL/GenBank/DDBJ databases">
        <title>Novel methanotroph of the genus Methylocapsa from a subarctic wetland.</title>
        <authorList>
            <person name="Belova S.E."/>
            <person name="Oshkin I.Y."/>
            <person name="Miroshnikov K."/>
            <person name="Dedysh S.N."/>
        </authorList>
    </citation>
    <scope>NUCLEOTIDE SEQUENCE [LARGE SCALE GENOMIC DNA]</scope>
    <source>
        <strain evidence="1 2">RX1</strain>
    </source>
</reference>
<dbReference type="EMBL" id="CP136862">
    <property type="protein sequence ID" value="WOJ91125.1"/>
    <property type="molecule type" value="Genomic_DNA"/>
</dbReference>
<accession>A0ABZ0HXR2</accession>
<evidence type="ECO:0000313" key="2">
    <source>
        <dbReference type="Proteomes" id="UP001626536"/>
    </source>
</evidence>
<name>A0ABZ0HXR2_9HYPH</name>
<organism evidence="1 2">
    <name type="scientific">Methylocapsa polymorpha</name>
    <dbReference type="NCBI Taxonomy" id="3080828"/>
    <lineage>
        <taxon>Bacteria</taxon>
        <taxon>Pseudomonadati</taxon>
        <taxon>Pseudomonadota</taxon>
        <taxon>Alphaproteobacteria</taxon>
        <taxon>Hyphomicrobiales</taxon>
        <taxon>Beijerinckiaceae</taxon>
        <taxon>Methylocapsa</taxon>
    </lineage>
</organism>
<dbReference type="Proteomes" id="UP001626536">
    <property type="component" value="Chromosome"/>
</dbReference>
<gene>
    <name evidence="1" type="ORF">RZS28_07555</name>
</gene>